<accession>A0A7J7HE16</accession>
<reference evidence="3 4" key="2">
    <citation type="submission" date="2020-07" db="EMBL/GenBank/DDBJ databases">
        <title>Genome assembly of wild tea tree DASZ reveals pedigree and selection history of tea varieties.</title>
        <authorList>
            <person name="Zhang W."/>
        </authorList>
    </citation>
    <scope>NUCLEOTIDE SEQUENCE [LARGE SCALE GENOMIC DNA]</scope>
    <source>
        <strain evidence="4">cv. G240</strain>
        <tissue evidence="3">Leaf</tissue>
    </source>
</reference>
<evidence type="ECO:0000256" key="1">
    <source>
        <dbReference type="SAM" id="MobiDB-lite"/>
    </source>
</evidence>
<evidence type="ECO:0008006" key="5">
    <source>
        <dbReference type="Google" id="ProtNLM"/>
    </source>
</evidence>
<evidence type="ECO:0000313" key="4">
    <source>
        <dbReference type="Proteomes" id="UP000593564"/>
    </source>
</evidence>
<keyword evidence="4" id="KW-1185">Reference proteome</keyword>
<evidence type="ECO:0000256" key="2">
    <source>
        <dbReference type="SAM" id="Phobius"/>
    </source>
</evidence>
<dbReference type="PANTHER" id="PTHR33287">
    <property type="entry name" value="OS03G0453550 PROTEIN"/>
    <property type="match status" value="1"/>
</dbReference>
<feature type="compositionally biased region" description="Polar residues" evidence="1">
    <location>
        <begin position="1"/>
        <end position="17"/>
    </location>
</feature>
<dbReference type="EMBL" id="JACBKZ010000004">
    <property type="protein sequence ID" value="KAF5951152.1"/>
    <property type="molecule type" value="Genomic_DNA"/>
</dbReference>
<protein>
    <recommendedName>
        <fullName evidence="5">Transmembrane protein</fullName>
    </recommendedName>
</protein>
<gene>
    <name evidence="3" type="ORF">HYC85_009096</name>
</gene>
<dbReference type="Proteomes" id="UP000593564">
    <property type="component" value="Unassembled WGS sequence"/>
</dbReference>
<reference evidence="4" key="1">
    <citation type="journal article" date="2020" name="Nat. Commun.">
        <title>Genome assembly of wild tea tree DASZ reveals pedigree and selection history of tea varieties.</title>
        <authorList>
            <person name="Zhang W."/>
            <person name="Zhang Y."/>
            <person name="Qiu H."/>
            <person name="Guo Y."/>
            <person name="Wan H."/>
            <person name="Zhang X."/>
            <person name="Scossa F."/>
            <person name="Alseekh S."/>
            <person name="Zhang Q."/>
            <person name="Wang P."/>
            <person name="Xu L."/>
            <person name="Schmidt M.H."/>
            <person name="Jia X."/>
            <person name="Li D."/>
            <person name="Zhu A."/>
            <person name="Guo F."/>
            <person name="Chen W."/>
            <person name="Ni D."/>
            <person name="Usadel B."/>
            <person name="Fernie A.R."/>
            <person name="Wen W."/>
        </authorList>
    </citation>
    <scope>NUCLEOTIDE SEQUENCE [LARGE SCALE GENOMIC DNA]</scope>
    <source>
        <strain evidence="4">cv. G240</strain>
    </source>
</reference>
<keyword evidence="2" id="KW-0812">Transmembrane</keyword>
<proteinExistence type="predicted"/>
<keyword evidence="2" id="KW-1133">Transmembrane helix</keyword>
<evidence type="ECO:0000313" key="3">
    <source>
        <dbReference type="EMBL" id="KAF5951152.1"/>
    </source>
</evidence>
<feature type="region of interest" description="Disordered" evidence="1">
    <location>
        <begin position="1"/>
        <end position="37"/>
    </location>
</feature>
<dbReference type="AlphaFoldDB" id="A0A7J7HE16"/>
<keyword evidence="2" id="KW-0472">Membrane</keyword>
<comment type="caution">
    <text evidence="3">The sequence shown here is derived from an EMBL/GenBank/DDBJ whole genome shotgun (WGS) entry which is preliminary data.</text>
</comment>
<feature type="transmembrane region" description="Helical" evidence="2">
    <location>
        <begin position="167"/>
        <end position="191"/>
    </location>
</feature>
<feature type="transmembrane region" description="Helical" evidence="2">
    <location>
        <begin position="56"/>
        <end position="74"/>
    </location>
</feature>
<organism evidence="3 4">
    <name type="scientific">Camellia sinensis</name>
    <name type="common">Tea plant</name>
    <name type="synonym">Thea sinensis</name>
    <dbReference type="NCBI Taxonomy" id="4442"/>
    <lineage>
        <taxon>Eukaryota</taxon>
        <taxon>Viridiplantae</taxon>
        <taxon>Streptophyta</taxon>
        <taxon>Embryophyta</taxon>
        <taxon>Tracheophyta</taxon>
        <taxon>Spermatophyta</taxon>
        <taxon>Magnoliopsida</taxon>
        <taxon>eudicotyledons</taxon>
        <taxon>Gunneridae</taxon>
        <taxon>Pentapetalae</taxon>
        <taxon>asterids</taxon>
        <taxon>Ericales</taxon>
        <taxon>Theaceae</taxon>
        <taxon>Camellia</taxon>
    </lineage>
</organism>
<sequence>MNQNEGIEQEQIMNQSEGIEEEQTMTQKEGIEEAKERKRQEILTQDDKIEKLQTTAFQLANFYFIFQGVVFTVISNASSSLKCRDWWFPFTLSFISSVLNLFALLVIAIKYKKSIDIQEENLVDYEVYKLNLSQPRRDQRTSEDNNGNFNTRKQLTADPFTKLQRTVYLYSCMILFIGFSVLTLFGCWWIRCRENDHFNKKIHGGGGGDNNCVKLCDTGKCIRVCPEF</sequence>
<dbReference type="PANTHER" id="PTHR33287:SF2">
    <property type="entry name" value="TRANSMEMBRANE PROTEIN"/>
    <property type="match status" value="1"/>
</dbReference>
<feature type="transmembrane region" description="Helical" evidence="2">
    <location>
        <begin position="86"/>
        <end position="109"/>
    </location>
</feature>
<name>A0A7J7HE16_CAMSI</name>